<dbReference type="EMBL" id="ML995493">
    <property type="protein sequence ID" value="KAF2139321.1"/>
    <property type="molecule type" value="Genomic_DNA"/>
</dbReference>
<feature type="compositionally biased region" description="Acidic residues" evidence="1">
    <location>
        <begin position="201"/>
        <end position="212"/>
    </location>
</feature>
<reference evidence="2" key="1">
    <citation type="journal article" date="2020" name="Stud. Mycol.">
        <title>101 Dothideomycetes genomes: a test case for predicting lifestyles and emergence of pathogens.</title>
        <authorList>
            <person name="Haridas S."/>
            <person name="Albert R."/>
            <person name="Binder M."/>
            <person name="Bloem J."/>
            <person name="Labutti K."/>
            <person name="Salamov A."/>
            <person name="Andreopoulos B."/>
            <person name="Baker S."/>
            <person name="Barry K."/>
            <person name="Bills G."/>
            <person name="Bluhm B."/>
            <person name="Cannon C."/>
            <person name="Castanera R."/>
            <person name="Culley D."/>
            <person name="Daum C."/>
            <person name="Ezra D."/>
            <person name="Gonzalez J."/>
            <person name="Henrissat B."/>
            <person name="Kuo A."/>
            <person name="Liang C."/>
            <person name="Lipzen A."/>
            <person name="Lutzoni F."/>
            <person name="Magnuson J."/>
            <person name="Mondo S."/>
            <person name="Nolan M."/>
            <person name="Ohm R."/>
            <person name="Pangilinan J."/>
            <person name="Park H.-J."/>
            <person name="Ramirez L."/>
            <person name="Alfaro M."/>
            <person name="Sun H."/>
            <person name="Tritt A."/>
            <person name="Yoshinaga Y."/>
            <person name="Zwiers L.-H."/>
            <person name="Turgeon B."/>
            <person name="Goodwin S."/>
            <person name="Spatafora J."/>
            <person name="Crous P."/>
            <person name="Grigoriev I."/>
        </authorList>
    </citation>
    <scope>NUCLEOTIDE SEQUENCE</scope>
    <source>
        <strain evidence="2">CBS 121167</strain>
    </source>
</reference>
<evidence type="ECO:0000256" key="1">
    <source>
        <dbReference type="SAM" id="MobiDB-lite"/>
    </source>
</evidence>
<evidence type="ECO:0008006" key="4">
    <source>
        <dbReference type="Google" id="ProtNLM"/>
    </source>
</evidence>
<gene>
    <name evidence="2" type="ORF">K452DRAFT_232664</name>
</gene>
<dbReference type="CDD" id="cd12261">
    <property type="entry name" value="RRM1_3_MRN1"/>
    <property type="match status" value="1"/>
</dbReference>
<dbReference type="OrthoDB" id="2935572at2759"/>
<dbReference type="SUPFAM" id="SSF54928">
    <property type="entry name" value="RNA-binding domain, RBD"/>
    <property type="match status" value="1"/>
</dbReference>
<dbReference type="GO" id="GO:0003676">
    <property type="term" value="F:nucleic acid binding"/>
    <property type="evidence" value="ECO:0007669"/>
    <property type="project" value="InterPro"/>
</dbReference>
<dbReference type="GeneID" id="54294747"/>
<dbReference type="AlphaFoldDB" id="A0A6A6BA04"/>
<dbReference type="Proteomes" id="UP000799438">
    <property type="component" value="Unassembled WGS sequence"/>
</dbReference>
<name>A0A6A6BA04_9PEZI</name>
<evidence type="ECO:0000313" key="2">
    <source>
        <dbReference type="EMBL" id="KAF2139321.1"/>
    </source>
</evidence>
<protein>
    <recommendedName>
        <fullName evidence="4">RRM domain-containing protein</fullName>
    </recommendedName>
</protein>
<organism evidence="2 3">
    <name type="scientific">Aplosporella prunicola CBS 121167</name>
    <dbReference type="NCBI Taxonomy" id="1176127"/>
    <lineage>
        <taxon>Eukaryota</taxon>
        <taxon>Fungi</taxon>
        <taxon>Dikarya</taxon>
        <taxon>Ascomycota</taxon>
        <taxon>Pezizomycotina</taxon>
        <taxon>Dothideomycetes</taxon>
        <taxon>Dothideomycetes incertae sedis</taxon>
        <taxon>Botryosphaeriales</taxon>
        <taxon>Aplosporellaceae</taxon>
        <taxon>Aplosporella</taxon>
    </lineage>
</organism>
<evidence type="ECO:0000313" key="3">
    <source>
        <dbReference type="Proteomes" id="UP000799438"/>
    </source>
</evidence>
<feature type="region of interest" description="Disordered" evidence="1">
    <location>
        <begin position="198"/>
        <end position="229"/>
    </location>
</feature>
<feature type="non-terminal residue" evidence="2">
    <location>
        <position position="1"/>
    </location>
</feature>
<sequence length="229" mass="25385">RTLLLSNLSHHTSHKDISQVVRGGQLAEIWLRNDHCAQASFVDAAAAREFLSFVKRNDLYINNKRVEVSWSDRQFKIVPHVFSQIAEGATRNIVIAKGANKGLSESRIRDDMEHIHNLVIVDVQIRNNGDILVCTNSIHNALYARTCMRSRLPYKLMRVESAADECAAPLPFIHRPKDRKLASLPKVRNPMANLFGILNDEGTEDGSDDEAAEAGGVSVTSTSSSTDPV</sequence>
<dbReference type="RefSeq" id="XP_033395034.1">
    <property type="nucleotide sequence ID" value="XM_033537251.1"/>
</dbReference>
<accession>A0A6A6BA04</accession>
<proteinExistence type="predicted"/>
<keyword evidence="3" id="KW-1185">Reference proteome</keyword>
<feature type="compositionally biased region" description="Low complexity" evidence="1">
    <location>
        <begin position="217"/>
        <end position="229"/>
    </location>
</feature>
<dbReference type="InterPro" id="IPR035979">
    <property type="entry name" value="RBD_domain_sf"/>
</dbReference>